<dbReference type="GO" id="GO:0016787">
    <property type="term" value="F:hydrolase activity"/>
    <property type="evidence" value="ECO:0007669"/>
    <property type="project" value="UniProtKB-KW"/>
</dbReference>
<dbReference type="EMBL" id="JAGZXI010000002">
    <property type="protein sequence ID" value="MBS6634372.1"/>
    <property type="molecule type" value="Genomic_DNA"/>
</dbReference>
<dbReference type="GO" id="GO:0006753">
    <property type="term" value="P:nucleoside phosphate metabolic process"/>
    <property type="evidence" value="ECO:0007669"/>
    <property type="project" value="TreeGrafter"/>
</dbReference>
<comment type="caution">
    <text evidence="3">The sequence shown here is derived from an EMBL/GenBank/DDBJ whole genome shotgun (WGS) entry which is preliminary data.</text>
</comment>
<gene>
    <name evidence="3" type="ORF">KH265_01695</name>
</gene>
<dbReference type="CDD" id="cd24158">
    <property type="entry name" value="NUDIX_ADPRase_Rv1700"/>
    <property type="match status" value="1"/>
</dbReference>
<dbReference type="GO" id="GO:0005829">
    <property type="term" value="C:cytosol"/>
    <property type="evidence" value="ECO:0007669"/>
    <property type="project" value="TreeGrafter"/>
</dbReference>
<dbReference type="PROSITE" id="PS51462">
    <property type="entry name" value="NUDIX"/>
    <property type="match status" value="1"/>
</dbReference>
<dbReference type="GO" id="GO:0019693">
    <property type="term" value="P:ribose phosphate metabolic process"/>
    <property type="evidence" value="ECO:0007669"/>
    <property type="project" value="TreeGrafter"/>
</dbReference>
<evidence type="ECO:0000313" key="4">
    <source>
        <dbReference type="Proteomes" id="UP000739069"/>
    </source>
</evidence>
<name>A0A943Y3D9_9MICC</name>
<dbReference type="PANTHER" id="PTHR11839:SF31">
    <property type="entry name" value="ADP-RIBOSE PYROPHOSPHATASE"/>
    <property type="match status" value="1"/>
</dbReference>
<dbReference type="RefSeq" id="WP_303951981.1">
    <property type="nucleotide sequence ID" value="NZ_JAGZXI010000002.1"/>
</dbReference>
<evidence type="ECO:0000256" key="1">
    <source>
        <dbReference type="ARBA" id="ARBA00022801"/>
    </source>
</evidence>
<dbReference type="PANTHER" id="PTHR11839">
    <property type="entry name" value="UDP/ADP-SUGAR PYROPHOSPHATASE"/>
    <property type="match status" value="1"/>
</dbReference>
<dbReference type="InterPro" id="IPR015797">
    <property type="entry name" value="NUDIX_hydrolase-like_dom_sf"/>
</dbReference>
<proteinExistence type="predicted"/>
<dbReference type="Pfam" id="PF00293">
    <property type="entry name" value="NUDIX"/>
    <property type="match status" value="1"/>
</dbReference>
<dbReference type="AlphaFoldDB" id="A0A943Y3D9"/>
<accession>A0A943Y3D9</accession>
<reference evidence="3" key="1">
    <citation type="submission" date="2021-02" db="EMBL/GenBank/DDBJ databases">
        <title>Infant gut strain persistence is associated with maternal origin, phylogeny, and functional potential including surface adhesion and iron acquisition.</title>
        <authorList>
            <person name="Lou Y.C."/>
        </authorList>
    </citation>
    <scope>NUCLEOTIDE SEQUENCE</scope>
    <source>
        <strain evidence="3">L1_008_092G1_dasL1_008_092G1_concoct_16</strain>
    </source>
</reference>
<evidence type="ECO:0000259" key="2">
    <source>
        <dbReference type="PROSITE" id="PS51462"/>
    </source>
</evidence>
<evidence type="ECO:0000313" key="3">
    <source>
        <dbReference type="EMBL" id="MBS6634372.1"/>
    </source>
</evidence>
<organism evidence="3 4">
    <name type="scientific">Rothia mucilaginosa</name>
    <dbReference type="NCBI Taxonomy" id="43675"/>
    <lineage>
        <taxon>Bacteria</taxon>
        <taxon>Bacillati</taxon>
        <taxon>Actinomycetota</taxon>
        <taxon>Actinomycetes</taxon>
        <taxon>Micrococcales</taxon>
        <taxon>Micrococcaceae</taxon>
        <taxon>Rothia</taxon>
    </lineage>
</organism>
<dbReference type="SUPFAM" id="SSF55811">
    <property type="entry name" value="Nudix"/>
    <property type="match status" value="1"/>
</dbReference>
<dbReference type="Gene3D" id="3.90.79.10">
    <property type="entry name" value="Nucleoside Triphosphate Pyrophosphohydrolase"/>
    <property type="match status" value="1"/>
</dbReference>
<protein>
    <submittedName>
        <fullName evidence="3">NUDIX hydrolase</fullName>
    </submittedName>
</protein>
<feature type="domain" description="Nudix hydrolase" evidence="2">
    <location>
        <begin position="49"/>
        <end position="183"/>
    </location>
</feature>
<dbReference type="Proteomes" id="UP000739069">
    <property type="component" value="Unassembled WGS sequence"/>
</dbReference>
<keyword evidence="1 3" id="KW-0378">Hydrolase</keyword>
<dbReference type="InterPro" id="IPR000086">
    <property type="entry name" value="NUDIX_hydrolase_dom"/>
</dbReference>
<sequence>MSENQHIIDEPSERTIRTRTVKYSGYVIETAVEEYELNEDTVLTRDVVEMPGAVAVAVLNERNELLMLNQYRHPVRMNLWEVPAGLLDIDGEDPLHAAQRELAEEADLRAASWRALTDYFSSPGATSEAGRVYLARDLSELPRQERTERTEEESEMTYRWVPLQDAVQLVLDGKVHNALAIQAILATYAASARGFEGLREAAGGWDFHPYMGHRRQKPQTFR</sequence>